<dbReference type="AlphaFoldDB" id="A0A2K3LN23"/>
<feature type="domain" description="RNase H type-1" evidence="1">
    <location>
        <begin position="548"/>
        <end position="676"/>
    </location>
</feature>
<accession>A0A2K3LN23</accession>
<dbReference type="InterPro" id="IPR036397">
    <property type="entry name" value="RNaseH_sf"/>
</dbReference>
<dbReference type="PANTHER" id="PTHR33116">
    <property type="entry name" value="REVERSE TRANSCRIPTASE ZINC-BINDING DOMAIN-CONTAINING PROTEIN-RELATED-RELATED"/>
    <property type="match status" value="1"/>
</dbReference>
<proteinExistence type="predicted"/>
<dbReference type="InterPro" id="IPR002156">
    <property type="entry name" value="RNaseH_domain"/>
</dbReference>
<comment type="caution">
    <text evidence="2">The sequence shown here is derived from an EMBL/GenBank/DDBJ whole genome shotgun (WGS) entry which is preliminary data.</text>
</comment>
<dbReference type="InterPro" id="IPR026960">
    <property type="entry name" value="RVT-Znf"/>
</dbReference>
<reference evidence="2 3" key="1">
    <citation type="journal article" date="2014" name="Am. J. Bot.">
        <title>Genome assembly and annotation for red clover (Trifolium pratense; Fabaceae).</title>
        <authorList>
            <person name="Istvanek J."/>
            <person name="Jaros M."/>
            <person name="Krenek A."/>
            <person name="Repkova J."/>
        </authorList>
    </citation>
    <scope>NUCLEOTIDE SEQUENCE [LARGE SCALE GENOMIC DNA]</scope>
    <source>
        <strain evidence="3">cv. Tatra</strain>
        <tissue evidence="2">Young leaves</tissue>
    </source>
</reference>
<dbReference type="InterPro" id="IPR044730">
    <property type="entry name" value="RNase_H-like_dom_plant"/>
</dbReference>
<organism evidence="2 3">
    <name type="scientific">Trifolium pratense</name>
    <name type="common">Red clover</name>
    <dbReference type="NCBI Taxonomy" id="57577"/>
    <lineage>
        <taxon>Eukaryota</taxon>
        <taxon>Viridiplantae</taxon>
        <taxon>Streptophyta</taxon>
        <taxon>Embryophyta</taxon>
        <taxon>Tracheophyta</taxon>
        <taxon>Spermatophyta</taxon>
        <taxon>Magnoliopsida</taxon>
        <taxon>eudicotyledons</taxon>
        <taxon>Gunneridae</taxon>
        <taxon>Pentapetalae</taxon>
        <taxon>rosids</taxon>
        <taxon>fabids</taxon>
        <taxon>Fabales</taxon>
        <taxon>Fabaceae</taxon>
        <taxon>Papilionoideae</taxon>
        <taxon>50 kb inversion clade</taxon>
        <taxon>NPAAA clade</taxon>
        <taxon>Hologalegina</taxon>
        <taxon>IRL clade</taxon>
        <taxon>Trifolieae</taxon>
        <taxon>Trifolium</taxon>
    </lineage>
</organism>
<dbReference type="SUPFAM" id="SSF53098">
    <property type="entry name" value="Ribonuclease H-like"/>
    <property type="match status" value="1"/>
</dbReference>
<reference evidence="2 3" key="2">
    <citation type="journal article" date="2017" name="Front. Plant Sci.">
        <title>Gene Classification and Mining of Molecular Markers Useful in Red Clover (Trifolium pratense) Breeding.</title>
        <authorList>
            <person name="Istvanek J."/>
            <person name="Dluhosova J."/>
            <person name="Dluhos P."/>
            <person name="Patkova L."/>
            <person name="Nedelnik J."/>
            <person name="Repkova J."/>
        </authorList>
    </citation>
    <scope>NUCLEOTIDE SEQUENCE [LARGE SCALE GENOMIC DNA]</scope>
    <source>
        <strain evidence="3">cv. Tatra</strain>
        <tissue evidence="2">Young leaves</tissue>
    </source>
</reference>
<dbReference type="CDD" id="cd06222">
    <property type="entry name" value="RNase_H_like"/>
    <property type="match status" value="1"/>
</dbReference>
<dbReference type="Pfam" id="PF13456">
    <property type="entry name" value="RVT_3"/>
    <property type="match status" value="1"/>
</dbReference>
<evidence type="ECO:0000313" key="2">
    <source>
        <dbReference type="EMBL" id="PNX79929.1"/>
    </source>
</evidence>
<gene>
    <name evidence="2" type="ORF">L195_g035921</name>
</gene>
<evidence type="ECO:0000313" key="3">
    <source>
        <dbReference type="Proteomes" id="UP000236291"/>
    </source>
</evidence>
<dbReference type="PANTHER" id="PTHR33116:SF78">
    <property type="entry name" value="OS12G0587133 PROTEIN"/>
    <property type="match status" value="1"/>
</dbReference>
<dbReference type="GO" id="GO:0003676">
    <property type="term" value="F:nucleic acid binding"/>
    <property type="evidence" value="ECO:0007669"/>
    <property type="project" value="InterPro"/>
</dbReference>
<name>A0A2K3LN23_TRIPR</name>
<dbReference type="GO" id="GO:0004523">
    <property type="term" value="F:RNA-DNA hybrid ribonuclease activity"/>
    <property type="evidence" value="ECO:0007669"/>
    <property type="project" value="InterPro"/>
</dbReference>
<dbReference type="InterPro" id="IPR012337">
    <property type="entry name" value="RNaseH-like_sf"/>
</dbReference>
<dbReference type="STRING" id="57577.A0A2K3LN23"/>
<evidence type="ECO:0000259" key="1">
    <source>
        <dbReference type="PROSITE" id="PS50879"/>
    </source>
</evidence>
<dbReference type="Pfam" id="PF13966">
    <property type="entry name" value="zf-RVT"/>
    <property type="match status" value="1"/>
</dbReference>
<sequence>ESVDNGNWHPLKAGRSGPPISHLMFADDLLLFGKATEINMKAITDTLDRFCDLSGQLVSVEKTSVLFSRNVKNDMRGVLLNQSGFKEAFSLGKYLGIPLVGRAPRRSDFEHLVNKVKLKLSGWKATNLSFAGRVTLAKSVIQAIPIYSMMTTPIPKSVLMDIQRLQRNFIWGHEEGQKKMHMIKWDTLMLPKENGGLAVRNLPIMNQACLMKMGWNLREGNNSLWCKVLKEKYSRYRGANGTFIAKPSDSFIWKGVVQSCDNIRLFENWSIGDGKSVHAWRDKWLEGGIVLAQCVENIPDEITQWTVADMVDEEGNWKTRMLSLMLSPEIMSRITALPPPIDTDGADERVWPGDRLGRFTVSSAYKLVCGYHALEPDAMWKHIWNLEVPERIRCFIWRLKYGRLTTNKTCNRWGYGTPYCDHCVGEEETIIHALRDCPLAHNTWQHLVPIQNRLDFFTCNYHVWFQRNMESVTSLEGGIEWRVIWASTCFHLWLWRNKEKFDTEYVRPCLSSRYIHNYVENYYKAHRSIALIMEHPRVVINVRWEAPLVSWNSINTDGAVQHGIAGCGGVLRDHRGAWIGGFAKNIGTTNAFIAELWGAYEGLCLARRRGLINVELQIDSLAVVKTIGGESIGSNGGRSLTRRIRRLIQEEWNVRIRHVYREANKVADALASIGCQSVGCILFDDPPAGVDQLCFADRLGVTTPRSVAL</sequence>
<dbReference type="PROSITE" id="PS50879">
    <property type="entry name" value="RNASE_H_1"/>
    <property type="match status" value="1"/>
</dbReference>
<protein>
    <submittedName>
        <fullName evidence="2">Ribonuclease H</fullName>
    </submittedName>
</protein>
<feature type="non-terminal residue" evidence="2">
    <location>
        <position position="1"/>
    </location>
</feature>
<dbReference type="Gene3D" id="3.30.420.10">
    <property type="entry name" value="Ribonuclease H-like superfamily/Ribonuclease H"/>
    <property type="match status" value="1"/>
</dbReference>
<dbReference type="Proteomes" id="UP000236291">
    <property type="component" value="Unassembled WGS sequence"/>
</dbReference>
<dbReference type="EMBL" id="ASHM01036934">
    <property type="protein sequence ID" value="PNX79929.1"/>
    <property type="molecule type" value="Genomic_DNA"/>
</dbReference>